<dbReference type="InterPro" id="IPR011004">
    <property type="entry name" value="Trimer_LpxA-like_sf"/>
</dbReference>
<evidence type="ECO:0000313" key="5">
    <source>
        <dbReference type="Proteomes" id="UP000492820"/>
    </source>
</evidence>
<dbReference type="InterPro" id="IPR005835">
    <property type="entry name" value="NTP_transferase_dom"/>
</dbReference>
<proteinExistence type="inferred from homology"/>
<dbReference type="CDD" id="cd06428">
    <property type="entry name" value="M1P_guanylylT_A_like_N"/>
    <property type="match status" value="1"/>
</dbReference>
<feature type="domain" description="Mannose-1-phosphate guanyltransferase C-terminal" evidence="3">
    <location>
        <begin position="315"/>
        <end position="448"/>
    </location>
</feature>
<protein>
    <submittedName>
        <fullName evidence="4 6">Mannose 1 phosphate guanyltransferase</fullName>
    </submittedName>
</protein>
<dbReference type="InterPro" id="IPR056729">
    <property type="entry name" value="GMPPB_C"/>
</dbReference>
<dbReference type="Gene3D" id="3.90.550.10">
    <property type="entry name" value="Spore Coat Polysaccharide Biosynthesis Protein SpsA, Chain A"/>
    <property type="match status" value="1"/>
</dbReference>
<gene>
    <name evidence="4" type="ORF">EgrG_001085800</name>
</gene>
<accession>A0A068WX72</accession>
<dbReference type="SUPFAM" id="SSF53448">
    <property type="entry name" value="Nucleotide-diphospho-sugar transferases"/>
    <property type="match status" value="1"/>
</dbReference>
<dbReference type="Proteomes" id="UP000492820">
    <property type="component" value="Unassembled WGS sequence"/>
</dbReference>
<name>A0A068WX72_ECHGR</name>
<dbReference type="AlphaFoldDB" id="A0A068WX72"/>
<reference evidence="4" key="2">
    <citation type="submission" date="2014-06" db="EMBL/GenBank/DDBJ databases">
        <authorList>
            <person name="Aslett M."/>
        </authorList>
    </citation>
    <scope>NUCLEOTIDE SEQUENCE</scope>
</reference>
<dbReference type="Gene3D" id="2.160.10.10">
    <property type="entry name" value="Hexapeptide repeat proteins"/>
    <property type="match status" value="1"/>
</dbReference>
<dbReference type="OrthoDB" id="285674at2759"/>
<evidence type="ECO:0000259" key="2">
    <source>
        <dbReference type="Pfam" id="PF00483"/>
    </source>
</evidence>
<feature type="domain" description="Nucleotidyl transferase" evidence="2">
    <location>
        <begin position="8"/>
        <end position="212"/>
    </location>
</feature>
<comment type="similarity">
    <text evidence="1">Belongs to the transferase hexapeptide repeat family.</text>
</comment>
<dbReference type="EMBL" id="LK028589">
    <property type="protein sequence ID" value="CDS23094.1"/>
    <property type="molecule type" value="Genomic_DNA"/>
</dbReference>
<evidence type="ECO:0000313" key="6">
    <source>
        <dbReference type="WBParaSite" id="EgrG_001085800"/>
    </source>
</evidence>
<reference evidence="6" key="3">
    <citation type="submission" date="2020-10" db="UniProtKB">
        <authorList>
            <consortium name="WormBaseParasite"/>
        </authorList>
    </citation>
    <scope>IDENTIFICATION</scope>
</reference>
<dbReference type="InterPro" id="IPR029044">
    <property type="entry name" value="Nucleotide-diphossugar_trans"/>
</dbReference>
<sequence>MLEKKTIKAVILIGGPAKGTRFRPLSLEMPKPLFPIAGYPMIYHHIEAFSQIPNMKEIILIGFYQPNEILSRLISDAGREFGMNIRYLQEFTSLGTAGGIFQFRDQISASGLDLLFVMNADVCCDAPLQEMVDFHASLGSVDKFVVLSTEATREQSMEFGCLVENPETNEITHYVEKPDTFVSVRINCGIYLFTPSIFKFIRVAFLEHQNQKFAKPGGTCKESIQLETEIFQPLAGSGTLYAFHTERFWSQIKHPGAVIYANRQMLALYHRTHPHRLAVHRVSINSNGNTTFDTTDVTTEASGDGETTTTSSARIIGDVYLHPTARVHPTAVLGPNVSVGAGAVIGAGVRLRDSIVLRNAEIHAHACCLNCVVGWNAVIGQWARVEGTAAFGPNPNTPFTKLEVVPVFNAKGQLNPSITVIGSNVDVPPEVIVLNSIVLPHKELSRSLRYCHCRLCKVHATDLIYPSKQSFFVLFSNGFLMCER</sequence>
<dbReference type="Pfam" id="PF25087">
    <property type="entry name" value="GMPPB_C"/>
    <property type="match status" value="1"/>
</dbReference>
<keyword evidence="4" id="KW-0808">Transferase</keyword>
<reference evidence="4 5" key="1">
    <citation type="journal article" date="2013" name="Nature">
        <title>The genomes of four tapeworm species reveal adaptations to parasitism.</title>
        <authorList>
            <person name="Tsai I.J."/>
            <person name="Zarowiecki M."/>
            <person name="Holroyd N."/>
            <person name="Garciarrubio A."/>
            <person name="Sanchez-Flores A."/>
            <person name="Brooks K.L."/>
            <person name="Tracey A."/>
            <person name="Bobes R.J."/>
            <person name="Fragoso G."/>
            <person name="Sciutto E."/>
            <person name="Aslett M."/>
            <person name="Beasley H."/>
            <person name="Bennett H.M."/>
            <person name="Cai J."/>
            <person name="Camicia F."/>
            <person name="Clark R."/>
            <person name="Cucher M."/>
            <person name="De Silva N."/>
            <person name="Day T.A."/>
            <person name="Deplazes P."/>
            <person name="Estrada K."/>
            <person name="Fernandez C."/>
            <person name="Holland P.W."/>
            <person name="Hou J."/>
            <person name="Hu S."/>
            <person name="Huckvale T."/>
            <person name="Hung S.S."/>
            <person name="Kamenetzky L."/>
            <person name="Keane J.A."/>
            <person name="Kiss F."/>
            <person name="Koziol U."/>
            <person name="Lambert O."/>
            <person name="Liu K."/>
            <person name="Luo X."/>
            <person name="Luo Y."/>
            <person name="Macchiaroli N."/>
            <person name="Nichol S."/>
            <person name="Paps J."/>
            <person name="Parkinson J."/>
            <person name="Pouchkina-Stantcheva N."/>
            <person name="Riddiford N."/>
            <person name="Rosenzvit M."/>
            <person name="Salinas G."/>
            <person name="Wasmuth J.D."/>
            <person name="Zamanian M."/>
            <person name="Zheng Y."/>
            <person name="Cai X."/>
            <person name="Soberon X."/>
            <person name="Olson P.D."/>
            <person name="Laclette J.P."/>
            <person name="Brehm K."/>
            <person name="Berriman M."/>
            <person name="Garciarrubio A."/>
            <person name="Bobes R.J."/>
            <person name="Fragoso G."/>
            <person name="Sanchez-Flores A."/>
            <person name="Estrada K."/>
            <person name="Cevallos M.A."/>
            <person name="Morett E."/>
            <person name="Gonzalez V."/>
            <person name="Portillo T."/>
            <person name="Ochoa-Leyva A."/>
            <person name="Jose M.V."/>
            <person name="Sciutto E."/>
            <person name="Landa A."/>
            <person name="Jimenez L."/>
            <person name="Valdes V."/>
            <person name="Carrero J.C."/>
            <person name="Larralde C."/>
            <person name="Morales-Montor J."/>
            <person name="Limon-Lason J."/>
            <person name="Soberon X."/>
            <person name="Laclette J.P."/>
        </authorList>
    </citation>
    <scope>NUCLEOTIDE SEQUENCE [LARGE SCALE GENOMIC DNA]</scope>
</reference>
<dbReference type="WBParaSite" id="EgrG_001085800">
    <property type="protein sequence ID" value="EgrG_001085800"/>
    <property type="gene ID" value="EgrG_001085800"/>
</dbReference>
<dbReference type="Pfam" id="PF00483">
    <property type="entry name" value="NTP_transferase"/>
    <property type="match status" value="1"/>
</dbReference>
<organism evidence="4">
    <name type="scientific">Echinococcus granulosus</name>
    <name type="common">Hydatid tapeworm</name>
    <dbReference type="NCBI Taxonomy" id="6210"/>
    <lineage>
        <taxon>Eukaryota</taxon>
        <taxon>Metazoa</taxon>
        <taxon>Spiralia</taxon>
        <taxon>Lophotrochozoa</taxon>
        <taxon>Platyhelminthes</taxon>
        <taxon>Cestoda</taxon>
        <taxon>Eucestoda</taxon>
        <taxon>Cyclophyllidea</taxon>
        <taxon>Taeniidae</taxon>
        <taxon>Echinococcus</taxon>
        <taxon>Echinococcus granulosus group</taxon>
    </lineage>
</organism>
<dbReference type="GO" id="GO:0016740">
    <property type="term" value="F:transferase activity"/>
    <property type="evidence" value="ECO:0007669"/>
    <property type="project" value="UniProtKB-KW"/>
</dbReference>
<dbReference type="InterPro" id="IPR050486">
    <property type="entry name" value="Mannose-1P_guanyltransferase"/>
</dbReference>
<evidence type="ECO:0000313" key="4">
    <source>
        <dbReference type="EMBL" id="CDS23094.1"/>
    </source>
</evidence>
<evidence type="ECO:0000259" key="3">
    <source>
        <dbReference type="Pfam" id="PF25087"/>
    </source>
</evidence>
<dbReference type="PANTHER" id="PTHR22572">
    <property type="entry name" value="SUGAR-1-PHOSPHATE GUANYL TRANSFERASE"/>
    <property type="match status" value="1"/>
</dbReference>
<evidence type="ECO:0000256" key="1">
    <source>
        <dbReference type="ARBA" id="ARBA00007274"/>
    </source>
</evidence>
<dbReference type="SUPFAM" id="SSF51161">
    <property type="entry name" value="Trimeric LpxA-like enzymes"/>
    <property type="match status" value="1"/>
</dbReference>